<sequence length="286" mass="33572">MWIAFIDESGDYNYSPKALDRAPYYALTALIVHDDYLFGLEKKVREIWERYFSMEFWRLSLWQGTPPEFKEIHMSEIVHGTKNYKGVSLEARRGFVNELFGFLQDFPNIRVISVLMDKKRILENTLGLPPSSLSGKQLKDISRRTRAKAYQLLLERLVKFLSRQISAKRSPEYMLLVIDSNPKMDSKVREDVIREVEEGVYTSRIPESRYVILPPLFVESYRMVGIQLADVLSYVIVRRVKEERLGVKPKAGFNFGWYYSVVEKLMDKGPNGQIYGYGLKEWWRKV</sequence>
<protein>
    <submittedName>
        <fullName evidence="1">DUF3800 domain-containing protein</fullName>
    </submittedName>
</protein>
<name>A0ABV4T6Q1_9EURY</name>
<dbReference type="Pfam" id="PF12686">
    <property type="entry name" value="DUF3800"/>
    <property type="match status" value="1"/>
</dbReference>
<evidence type="ECO:0000313" key="2">
    <source>
        <dbReference type="Proteomes" id="UP001571980"/>
    </source>
</evidence>
<dbReference type="Proteomes" id="UP001571980">
    <property type="component" value="Unassembled WGS sequence"/>
</dbReference>
<comment type="caution">
    <text evidence="1">The sequence shown here is derived from an EMBL/GenBank/DDBJ whole genome shotgun (WGS) entry which is preliminary data.</text>
</comment>
<organism evidence="1 2">
    <name type="scientific">Pyrococcus kukulkanii</name>
    <dbReference type="NCBI Taxonomy" id="1609559"/>
    <lineage>
        <taxon>Archaea</taxon>
        <taxon>Methanobacteriati</taxon>
        <taxon>Methanobacteriota</taxon>
        <taxon>Thermococci</taxon>
        <taxon>Thermococcales</taxon>
        <taxon>Thermococcaceae</taxon>
        <taxon>Pyrococcus</taxon>
    </lineage>
</organism>
<evidence type="ECO:0000313" key="1">
    <source>
        <dbReference type="EMBL" id="MFA4805410.1"/>
    </source>
</evidence>
<dbReference type="InterPro" id="IPR024524">
    <property type="entry name" value="DUF3800"/>
</dbReference>
<gene>
    <name evidence="1" type="ORF">P8X34_11800</name>
</gene>
<dbReference type="RefSeq" id="WP_372824986.1">
    <property type="nucleotide sequence ID" value="NZ_JARRIF010000001.1"/>
</dbReference>
<keyword evidence="2" id="KW-1185">Reference proteome</keyword>
<reference evidence="1 2" key="1">
    <citation type="submission" date="2023-03" db="EMBL/GenBank/DDBJ databases">
        <title>Speciation in Pyrococcus: adaptation to high temperature as a mechanism.</title>
        <authorList>
            <person name="Gu J."/>
        </authorList>
    </citation>
    <scope>NUCLEOTIDE SEQUENCE [LARGE SCALE GENOMIC DNA]</scope>
    <source>
        <strain evidence="1 2">LMOA34</strain>
    </source>
</reference>
<dbReference type="EMBL" id="JARRIG010000008">
    <property type="protein sequence ID" value="MFA4805410.1"/>
    <property type="molecule type" value="Genomic_DNA"/>
</dbReference>
<proteinExistence type="predicted"/>
<accession>A0ABV4T6Q1</accession>